<keyword evidence="1" id="KW-0472">Membrane</keyword>
<dbReference type="EMBL" id="GGEC01072639">
    <property type="protein sequence ID" value="MBX53123.1"/>
    <property type="molecule type" value="Transcribed_RNA"/>
</dbReference>
<evidence type="ECO:0000313" key="2">
    <source>
        <dbReference type="EMBL" id="MBX53123.1"/>
    </source>
</evidence>
<organism evidence="2">
    <name type="scientific">Rhizophora mucronata</name>
    <name type="common">Asiatic mangrove</name>
    <dbReference type="NCBI Taxonomy" id="61149"/>
    <lineage>
        <taxon>Eukaryota</taxon>
        <taxon>Viridiplantae</taxon>
        <taxon>Streptophyta</taxon>
        <taxon>Embryophyta</taxon>
        <taxon>Tracheophyta</taxon>
        <taxon>Spermatophyta</taxon>
        <taxon>Magnoliopsida</taxon>
        <taxon>eudicotyledons</taxon>
        <taxon>Gunneridae</taxon>
        <taxon>Pentapetalae</taxon>
        <taxon>rosids</taxon>
        <taxon>fabids</taxon>
        <taxon>Malpighiales</taxon>
        <taxon>Rhizophoraceae</taxon>
        <taxon>Rhizophora</taxon>
    </lineage>
</organism>
<reference evidence="2" key="1">
    <citation type="submission" date="2018-02" db="EMBL/GenBank/DDBJ databases">
        <title>Rhizophora mucronata_Transcriptome.</title>
        <authorList>
            <person name="Meera S.P."/>
            <person name="Sreeshan A."/>
            <person name="Augustine A."/>
        </authorList>
    </citation>
    <scope>NUCLEOTIDE SEQUENCE</scope>
    <source>
        <tissue evidence="2">Leaf</tissue>
    </source>
</reference>
<proteinExistence type="predicted"/>
<accession>A0A2P2PEG8</accession>
<keyword evidence="1" id="KW-0812">Transmembrane</keyword>
<protein>
    <submittedName>
        <fullName evidence="2">Uncharacterized protein</fullName>
    </submittedName>
</protein>
<keyword evidence="1" id="KW-1133">Transmembrane helix</keyword>
<name>A0A2P2PEG8_RHIMU</name>
<evidence type="ECO:0000256" key="1">
    <source>
        <dbReference type="SAM" id="Phobius"/>
    </source>
</evidence>
<feature type="transmembrane region" description="Helical" evidence="1">
    <location>
        <begin position="31"/>
        <end position="49"/>
    </location>
</feature>
<dbReference type="AlphaFoldDB" id="A0A2P2PEG8"/>
<sequence>MSISLFPSVCVLVKFSLCCFASSYLQLFVSLIFKISSSVLISMLLPFFFSPLKEKSQC</sequence>